<protein>
    <submittedName>
        <fullName evidence="1">Uncharacterized protein</fullName>
    </submittedName>
</protein>
<dbReference type="Proteomes" id="UP000277582">
    <property type="component" value="Unassembled WGS sequence"/>
</dbReference>
<keyword evidence="2" id="KW-1185">Reference proteome</keyword>
<name>A0A429GTF8_9CREN</name>
<accession>A0A429GTF8</accession>
<reference evidence="1 2" key="1">
    <citation type="submission" date="2018-10" db="EMBL/GenBank/DDBJ databases">
        <title>Co-occurring genomic capacity for anaerobic methane metabolism and dissimilatory sulfite reduction discovered in the Korarchaeota.</title>
        <authorList>
            <person name="Mckay L.J."/>
            <person name="Dlakic M."/>
            <person name="Fields M.W."/>
            <person name="Delmont T.O."/>
            <person name="Eren A.M."/>
            <person name="Jay Z.J."/>
            <person name="Klingelsmith K.B."/>
            <person name="Rusch D.B."/>
            <person name="Inskeep W.P."/>
        </authorList>
    </citation>
    <scope>NUCLEOTIDE SEQUENCE [LARGE SCALE GENOMIC DNA]</scope>
    <source>
        <strain evidence="1 2">MDKW</strain>
    </source>
</reference>
<evidence type="ECO:0000313" key="1">
    <source>
        <dbReference type="EMBL" id="RSN77216.1"/>
    </source>
</evidence>
<evidence type="ECO:0000313" key="2">
    <source>
        <dbReference type="Proteomes" id="UP000277582"/>
    </source>
</evidence>
<dbReference type="AlphaFoldDB" id="A0A429GTF8"/>
<comment type="caution">
    <text evidence="1">The sequence shown here is derived from an EMBL/GenBank/DDBJ whole genome shotgun (WGS) entry which is preliminary data.</text>
</comment>
<proteinExistence type="predicted"/>
<sequence length="116" mass="12036">MPFKKTSEEKVEEAVYTMPATLAVTSELPIYVSFADGKKLYIHEISLTNSGTAAADVSATVNTNLELVLAVIAVVPEDKNATGFYVSSVSANSYTITAVSVAAGATTKAIVAALGF</sequence>
<dbReference type="RefSeq" id="WP_125670549.1">
    <property type="nucleotide sequence ID" value="NZ_RCOS01000038.1"/>
</dbReference>
<dbReference type="EMBL" id="RCOS01000038">
    <property type="protein sequence ID" value="RSN77216.1"/>
    <property type="molecule type" value="Genomic_DNA"/>
</dbReference>
<gene>
    <name evidence="1" type="ORF">D6D85_02840</name>
</gene>
<organism evidence="1 2">
    <name type="scientific">Candidatus Methanodesulfokora washburnensis</name>
    <dbReference type="NCBI Taxonomy" id="2478471"/>
    <lineage>
        <taxon>Archaea</taxon>
        <taxon>Thermoproteota</taxon>
        <taxon>Candidatus Korarchaeia</taxon>
        <taxon>Candidatus Korarchaeia incertae sedis</taxon>
        <taxon>Candidatus Methanodesulfokora</taxon>
    </lineage>
</organism>